<dbReference type="GO" id="GO:0031419">
    <property type="term" value="F:cobalamin binding"/>
    <property type="evidence" value="ECO:0007669"/>
    <property type="project" value="TreeGrafter"/>
</dbReference>
<dbReference type="PANTHER" id="PTHR10559">
    <property type="entry name" value="TRANSCOBALAMIN-1/GASTRIC INTRINSIC FACTOR"/>
    <property type="match status" value="1"/>
</dbReference>
<reference evidence="2 3" key="1">
    <citation type="submission" date="2015-09" db="EMBL/GenBank/DDBJ databases">
        <title>Draft genome of the scarab beetle Oryctes borbonicus.</title>
        <authorList>
            <person name="Meyer J.M."/>
            <person name="Markov G.V."/>
            <person name="Baskaran P."/>
            <person name="Herrmann M."/>
            <person name="Sommer R.J."/>
            <person name="Roedelsperger C."/>
        </authorList>
    </citation>
    <scope>NUCLEOTIDE SEQUENCE [LARGE SCALE GENOMIC DNA]</scope>
    <source>
        <strain evidence="2">OB123</strain>
        <tissue evidence="2">Whole animal</tissue>
    </source>
</reference>
<organism evidence="2 3">
    <name type="scientific">Oryctes borbonicus</name>
    <dbReference type="NCBI Taxonomy" id="1629725"/>
    <lineage>
        <taxon>Eukaryota</taxon>
        <taxon>Metazoa</taxon>
        <taxon>Ecdysozoa</taxon>
        <taxon>Arthropoda</taxon>
        <taxon>Hexapoda</taxon>
        <taxon>Insecta</taxon>
        <taxon>Pterygota</taxon>
        <taxon>Neoptera</taxon>
        <taxon>Endopterygota</taxon>
        <taxon>Coleoptera</taxon>
        <taxon>Polyphaga</taxon>
        <taxon>Scarabaeiformia</taxon>
        <taxon>Scarabaeidae</taxon>
        <taxon>Dynastinae</taxon>
        <taxon>Oryctes</taxon>
    </lineage>
</organism>
<accession>A0A0T6B865</accession>
<keyword evidence="3" id="KW-1185">Reference proteome</keyword>
<dbReference type="AlphaFoldDB" id="A0A0T6B865"/>
<feature type="domain" description="Transcobalamin-like C-terminal" evidence="1">
    <location>
        <begin position="49"/>
        <end position="94"/>
    </location>
</feature>
<protein>
    <recommendedName>
        <fullName evidence="1">Transcobalamin-like C-terminal domain-containing protein</fullName>
    </recommendedName>
</protein>
<dbReference type="Gene3D" id="2.170.130.30">
    <property type="match status" value="1"/>
</dbReference>
<sequence length="135" mass="15630">VIAIADQDGDPNSQNDDIWITYTLWIGTEVEKEYNLNLKIAENTSFYHVMEVASQLNPTFNFKADDSSVMGHFITEIAGVANNETNSTYWMIYILPRRPRKDSPPTDKDLSPVGVDSIEVQENKHYLFWYKYVKF</sequence>
<feature type="non-terminal residue" evidence="2">
    <location>
        <position position="1"/>
    </location>
</feature>
<dbReference type="Pfam" id="PF14478">
    <property type="entry name" value="DUF4430"/>
    <property type="match status" value="1"/>
</dbReference>
<dbReference type="InterPro" id="IPR027954">
    <property type="entry name" value="Transcobalamin-like_C"/>
</dbReference>
<gene>
    <name evidence="2" type="ORF">AMK59_3333</name>
</gene>
<dbReference type="OrthoDB" id="6343110at2759"/>
<proteinExistence type="predicted"/>
<dbReference type="EMBL" id="LJIG01009202">
    <property type="protein sequence ID" value="KRT83552.1"/>
    <property type="molecule type" value="Genomic_DNA"/>
</dbReference>
<dbReference type="GO" id="GO:0015889">
    <property type="term" value="P:cobalamin transport"/>
    <property type="evidence" value="ECO:0007669"/>
    <property type="project" value="TreeGrafter"/>
</dbReference>
<comment type="caution">
    <text evidence="2">The sequence shown here is derived from an EMBL/GenBank/DDBJ whole genome shotgun (WGS) entry which is preliminary data.</text>
</comment>
<dbReference type="Proteomes" id="UP000051574">
    <property type="component" value="Unassembled WGS sequence"/>
</dbReference>
<evidence type="ECO:0000313" key="3">
    <source>
        <dbReference type="Proteomes" id="UP000051574"/>
    </source>
</evidence>
<evidence type="ECO:0000313" key="2">
    <source>
        <dbReference type="EMBL" id="KRT83552.1"/>
    </source>
</evidence>
<evidence type="ECO:0000259" key="1">
    <source>
        <dbReference type="Pfam" id="PF14478"/>
    </source>
</evidence>
<dbReference type="GO" id="GO:0005615">
    <property type="term" value="C:extracellular space"/>
    <property type="evidence" value="ECO:0007669"/>
    <property type="project" value="TreeGrafter"/>
</dbReference>
<name>A0A0T6B865_9SCAR</name>
<dbReference type="PANTHER" id="PTHR10559:SF18">
    <property type="entry name" value="TRANSCOBALAMIN II"/>
    <property type="match status" value="1"/>
</dbReference>
<dbReference type="InterPro" id="IPR051588">
    <property type="entry name" value="Cobalamin_Transport"/>
</dbReference>